<proteinExistence type="predicted"/>
<dbReference type="AlphaFoldDB" id="A0A6J4I926"/>
<sequence length="78" mass="8408">AHGADAGGGVRRQRPADRAARLAVLRRDPLLGLGLRPRQPALRPGRGDRARPVLRLLVPVRLRPQHGAAGRHPEGDPL</sequence>
<gene>
    <name evidence="1" type="ORF">AVDCRST_MAG57-1628</name>
</gene>
<evidence type="ECO:0000313" key="1">
    <source>
        <dbReference type="EMBL" id="CAA9243625.1"/>
    </source>
</evidence>
<dbReference type="EMBL" id="CADCTI010000149">
    <property type="protein sequence ID" value="CAA9243625.1"/>
    <property type="molecule type" value="Genomic_DNA"/>
</dbReference>
<accession>A0A6J4I926</accession>
<protein>
    <submittedName>
        <fullName evidence="1">TctB citrate transporter</fullName>
    </submittedName>
</protein>
<reference evidence="1" key="1">
    <citation type="submission" date="2020-02" db="EMBL/GenBank/DDBJ databases">
        <authorList>
            <person name="Meier V. D."/>
        </authorList>
    </citation>
    <scope>NUCLEOTIDE SEQUENCE</scope>
    <source>
        <strain evidence="1">AVDCRST_MAG57</strain>
    </source>
</reference>
<feature type="non-terminal residue" evidence="1">
    <location>
        <position position="1"/>
    </location>
</feature>
<organism evidence="1">
    <name type="scientific">uncultured Blastococcus sp</name>
    <dbReference type="NCBI Taxonomy" id="217144"/>
    <lineage>
        <taxon>Bacteria</taxon>
        <taxon>Bacillati</taxon>
        <taxon>Actinomycetota</taxon>
        <taxon>Actinomycetes</taxon>
        <taxon>Geodermatophilales</taxon>
        <taxon>Geodermatophilaceae</taxon>
        <taxon>Blastococcus</taxon>
        <taxon>environmental samples</taxon>
    </lineage>
</organism>
<name>A0A6J4I926_9ACTN</name>
<feature type="non-terminal residue" evidence="1">
    <location>
        <position position="78"/>
    </location>
</feature>